<dbReference type="SUPFAM" id="SSF53335">
    <property type="entry name" value="S-adenosyl-L-methionine-dependent methyltransferases"/>
    <property type="match status" value="1"/>
</dbReference>
<sequence length="644" mass="67750">MRGAIYSIYVPSLLPLMLCIRGTTITTGEHHGRRSCDASRRRRRHNIPFDGKEMAHSGGIIHLDGVSSNDYEGSSSGRGGAPPSGGRPEEGGSYPSSSGRGRGGTTTVVGRRRHPPTASMARWKVASLLALSSLAVALVRVNYLLVRELGPGGVVAGGGGGASAAALAFGGLVGTTTTRTTTAAPPPGNTTSSRSETEARRKRLAHLRIKVEEAREGVRTMRTMVGNLRRRREGKRRGIDARRPRVGEGGGDAGGGGGGGGGGRGSFPRLTCSPDVARVQAERLDRRFAEWWSHSACPDQAWMEAVMNEIFDDDDDDDQRRGGGGGGGGGGGTSSSSSSPYLMLDVGCNKGYASADFLDAISPGTGVNPASLVNAIRSVAKDTNARIDRDGGVCNDSKRRLNRDRKTQRTAVVHCFEPSPATYNMLKLARAKLMPDHDDDDDDDGGGGGGGGGGARWIIHNLGLHSEVGDMSWHPACANAVGDELCTIVPDGSMEGAITVPVVTVDRFLRDAYPDADEGGGGGVVHLLKIDAEGLDPAVLAGSKDLLTRSGAMLVTFEFNPRLSEKKENPHGMWGKGGNPRTDLLKVTKWLDKLGYDCYVDSRRVDDSERGKGIPEAPVLYRITDVLSPSSSLSSSPSASEAAE</sequence>
<reference evidence="3 4" key="1">
    <citation type="submission" date="2024-10" db="EMBL/GenBank/DDBJ databases">
        <title>Updated reference genomes for cyclostephanoid diatoms.</title>
        <authorList>
            <person name="Roberts W.R."/>
            <person name="Alverson A.J."/>
        </authorList>
    </citation>
    <scope>NUCLEOTIDE SEQUENCE [LARGE SCALE GENOMIC DNA]</scope>
    <source>
        <strain evidence="3 4">AJA276-08</strain>
    </source>
</reference>
<gene>
    <name evidence="3" type="ORF">ACHAW5_006981</name>
</gene>
<feature type="region of interest" description="Disordered" evidence="1">
    <location>
        <begin position="177"/>
        <end position="200"/>
    </location>
</feature>
<dbReference type="Pfam" id="PF05050">
    <property type="entry name" value="Methyltransf_21"/>
    <property type="match status" value="1"/>
</dbReference>
<evidence type="ECO:0000256" key="1">
    <source>
        <dbReference type="SAM" id="MobiDB-lite"/>
    </source>
</evidence>
<name>A0ABD3NME7_9STRA</name>
<dbReference type="PANTHER" id="PTHR34203">
    <property type="entry name" value="METHYLTRANSFERASE, FKBM FAMILY PROTEIN"/>
    <property type="match status" value="1"/>
</dbReference>
<feature type="region of interest" description="Disordered" evidence="1">
    <location>
        <begin position="27"/>
        <end position="117"/>
    </location>
</feature>
<feature type="region of interest" description="Disordered" evidence="1">
    <location>
        <begin position="229"/>
        <end position="271"/>
    </location>
</feature>
<feature type="domain" description="Methyltransferase FkbM" evidence="2">
    <location>
        <begin position="452"/>
        <end position="597"/>
    </location>
</feature>
<feature type="compositionally biased region" description="Gly residues" evidence="1">
    <location>
        <begin position="322"/>
        <end position="333"/>
    </location>
</feature>
<proteinExistence type="predicted"/>
<evidence type="ECO:0000313" key="3">
    <source>
        <dbReference type="EMBL" id="KAL3777009.1"/>
    </source>
</evidence>
<dbReference type="Gene3D" id="3.40.50.150">
    <property type="entry name" value="Vaccinia Virus protein VP39"/>
    <property type="match status" value="1"/>
</dbReference>
<dbReference type="EMBL" id="JALLAZ020001319">
    <property type="protein sequence ID" value="KAL3777009.1"/>
    <property type="molecule type" value="Genomic_DNA"/>
</dbReference>
<dbReference type="InterPro" id="IPR029063">
    <property type="entry name" value="SAM-dependent_MTases_sf"/>
</dbReference>
<comment type="caution">
    <text evidence="3">The sequence shown here is derived from an EMBL/GenBank/DDBJ whole genome shotgun (WGS) entry which is preliminary data.</text>
</comment>
<organism evidence="3 4">
    <name type="scientific">Stephanodiscus triporus</name>
    <dbReference type="NCBI Taxonomy" id="2934178"/>
    <lineage>
        <taxon>Eukaryota</taxon>
        <taxon>Sar</taxon>
        <taxon>Stramenopiles</taxon>
        <taxon>Ochrophyta</taxon>
        <taxon>Bacillariophyta</taxon>
        <taxon>Coscinodiscophyceae</taxon>
        <taxon>Thalassiosirophycidae</taxon>
        <taxon>Stephanodiscales</taxon>
        <taxon>Stephanodiscaceae</taxon>
        <taxon>Stephanodiscus</taxon>
    </lineage>
</organism>
<feature type="compositionally biased region" description="Gly residues" evidence="1">
    <location>
        <begin position="247"/>
        <end position="265"/>
    </location>
</feature>
<protein>
    <recommendedName>
        <fullName evidence="2">Methyltransferase FkbM domain-containing protein</fullName>
    </recommendedName>
</protein>
<evidence type="ECO:0000259" key="2">
    <source>
        <dbReference type="Pfam" id="PF05050"/>
    </source>
</evidence>
<dbReference type="PANTHER" id="PTHR34203:SF15">
    <property type="entry name" value="SLL1173 PROTEIN"/>
    <property type="match status" value="1"/>
</dbReference>
<evidence type="ECO:0000313" key="4">
    <source>
        <dbReference type="Proteomes" id="UP001530315"/>
    </source>
</evidence>
<feature type="region of interest" description="Disordered" evidence="1">
    <location>
        <begin position="312"/>
        <end position="338"/>
    </location>
</feature>
<dbReference type="Proteomes" id="UP001530315">
    <property type="component" value="Unassembled WGS sequence"/>
</dbReference>
<dbReference type="InterPro" id="IPR052514">
    <property type="entry name" value="SAM-dependent_MTase"/>
</dbReference>
<feature type="compositionally biased region" description="Basic and acidic residues" evidence="1">
    <location>
        <begin position="236"/>
        <end position="246"/>
    </location>
</feature>
<dbReference type="AlphaFoldDB" id="A0ABD3NME7"/>
<feature type="compositionally biased region" description="Basic and acidic residues" evidence="1">
    <location>
        <begin position="28"/>
        <end position="39"/>
    </location>
</feature>
<dbReference type="InterPro" id="IPR006342">
    <property type="entry name" value="FkbM_mtfrase"/>
</dbReference>
<accession>A0ABD3NME7</accession>
<keyword evidence="4" id="KW-1185">Reference proteome</keyword>